<reference evidence="5 6" key="1">
    <citation type="journal article" date="2013" name="Nature">
        <title>Insights into bilaterian evolution from three spiralian genomes.</title>
        <authorList>
            <person name="Simakov O."/>
            <person name="Marletaz F."/>
            <person name="Cho S.J."/>
            <person name="Edsinger-Gonzales E."/>
            <person name="Havlak P."/>
            <person name="Hellsten U."/>
            <person name="Kuo D.H."/>
            <person name="Larsson T."/>
            <person name="Lv J."/>
            <person name="Arendt D."/>
            <person name="Savage R."/>
            <person name="Osoegawa K."/>
            <person name="de Jong P."/>
            <person name="Grimwood J."/>
            <person name="Chapman J.A."/>
            <person name="Shapiro H."/>
            <person name="Aerts A."/>
            <person name="Otillar R.P."/>
            <person name="Terry A.Y."/>
            <person name="Boore J.L."/>
            <person name="Grigoriev I.V."/>
            <person name="Lindberg D.R."/>
            <person name="Seaver E.C."/>
            <person name="Weisblat D.A."/>
            <person name="Putnam N.H."/>
            <person name="Rokhsar D.S."/>
        </authorList>
    </citation>
    <scope>NUCLEOTIDE SEQUENCE [LARGE SCALE GENOMIC DNA]</scope>
</reference>
<dbReference type="OrthoDB" id="6161698at2759"/>
<dbReference type="Pfam" id="PF00412">
    <property type="entry name" value="LIM"/>
    <property type="match status" value="1"/>
</dbReference>
<dbReference type="SUPFAM" id="SSF57716">
    <property type="entry name" value="Glucocorticoid receptor-like (DNA-binding domain)"/>
    <property type="match status" value="1"/>
</dbReference>
<sequence length="223" mass="25975">MQPIYPFKRGYFTLLCCEATSMNPVYDIDSFDYILPSSYEGGEEHANYLDDLDEQWLYPVDSQDLYPYPYPSYYREELRRLDLTIYNHYKNYSAAIQDYEHHSHSSLLDAENRNPPNTPITERNALVTVVDNLPPSTPSSPSPKLRRSFTPSLLRKSFSPSLLRRSRENWAKRTRSCGSSSSIEDYKCTECGFPITDKHVSIRGNLYHINCFKCSMKNDNNDY</sequence>
<dbReference type="HOGENOM" id="CLU_1241359_0_0_1"/>
<keyword evidence="6" id="KW-1185">Reference proteome</keyword>
<proteinExistence type="predicted"/>
<evidence type="ECO:0000256" key="2">
    <source>
        <dbReference type="ARBA" id="ARBA00022833"/>
    </source>
</evidence>
<dbReference type="EMBL" id="KB202283">
    <property type="protein sequence ID" value="ESO91441.1"/>
    <property type="molecule type" value="Genomic_DNA"/>
</dbReference>
<dbReference type="InterPro" id="IPR001781">
    <property type="entry name" value="Znf_LIM"/>
</dbReference>
<evidence type="ECO:0000256" key="3">
    <source>
        <dbReference type="ARBA" id="ARBA00023038"/>
    </source>
</evidence>
<dbReference type="AlphaFoldDB" id="V4ADP8"/>
<dbReference type="GeneID" id="20247807"/>
<dbReference type="Proteomes" id="UP000030746">
    <property type="component" value="Unassembled WGS sequence"/>
</dbReference>
<evidence type="ECO:0000256" key="1">
    <source>
        <dbReference type="ARBA" id="ARBA00022723"/>
    </source>
</evidence>
<keyword evidence="1" id="KW-0479">Metal-binding</keyword>
<gene>
    <name evidence="5" type="ORF">LOTGIDRAFT_228854</name>
</gene>
<evidence type="ECO:0000313" key="6">
    <source>
        <dbReference type="Proteomes" id="UP000030746"/>
    </source>
</evidence>
<evidence type="ECO:0000259" key="4">
    <source>
        <dbReference type="Pfam" id="PF00412"/>
    </source>
</evidence>
<dbReference type="KEGG" id="lgi:LOTGIDRAFT_228854"/>
<evidence type="ECO:0000313" key="5">
    <source>
        <dbReference type="EMBL" id="ESO91441.1"/>
    </source>
</evidence>
<accession>V4ADP8</accession>
<protein>
    <recommendedName>
        <fullName evidence="4">LIM zinc-binding domain-containing protein</fullName>
    </recommendedName>
</protein>
<keyword evidence="2" id="KW-0862">Zinc</keyword>
<dbReference type="RefSeq" id="XP_009058130.1">
    <property type="nucleotide sequence ID" value="XM_009059882.1"/>
</dbReference>
<keyword evidence="3" id="KW-0440">LIM domain</keyword>
<feature type="domain" description="LIM zinc-binding" evidence="4">
    <location>
        <begin position="188"/>
        <end position="215"/>
    </location>
</feature>
<dbReference type="GO" id="GO:0046872">
    <property type="term" value="F:metal ion binding"/>
    <property type="evidence" value="ECO:0007669"/>
    <property type="project" value="UniProtKB-KW"/>
</dbReference>
<organism evidence="5 6">
    <name type="scientific">Lottia gigantea</name>
    <name type="common">Giant owl limpet</name>
    <dbReference type="NCBI Taxonomy" id="225164"/>
    <lineage>
        <taxon>Eukaryota</taxon>
        <taxon>Metazoa</taxon>
        <taxon>Spiralia</taxon>
        <taxon>Lophotrochozoa</taxon>
        <taxon>Mollusca</taxon>
        <taxon>Gastropoda</taxon>
        <taxon>Patellogastropoda</taxon>
        <taxon>Lottioidea</taxon>
        <taxon>Lottiidae</taxon>
        <taxon>Lottia</taxon>
    </lineage>
</organism>
<name>V4ADP8_LOTGI</name>
<dbReference type="CTD" id="20247807"/>
<dbReference type="Gene3D" id="2.10.110.10">
    <property type="entry name" value="Cysteine Rich Protein"/>
    <property type="match status" value="1"/>
</dbReference>